<keyword evidence="3 5" id="KW-0238">DNA-binding</keyword>
<feature type="region of interest" description="Disordered" evidence="6">
    <location>
        <begin position="231"/>
        <end position="255"/>
    </location>
</feature>
<evidence type="ECO:0000313" key="9">
    <source>
        <dbReference type="Proteomes" id="UP001555786"/>
    </source>
</evidence>
<evidence type="ECO:0000256" key="1">
    <source>
        <dbReference type="ARBA" id="ARBA00022491"/>
    </source>
</evidence>
<accession>A0ABV3PLV8</accession>
<dbReference type="SUPFAM" id="SSF48498">
    <property type="entry name" value="Tetracyclin repressor-like, C-terminal domain"/>
    <property type="match status" value="1"/>
</dbReference>
<sequence>MASCTISDTENERSFSFGVVIVVIEAGVVPSPPTIAKGVDARRNHILDAFEVCIQRTGFHRTTMQDVAREAGMSAGNLYRYFSSKEALVSGLIERDRERFSADFMNVARSSDVMGSFVALGRKHFLETPRERCVQFMEIWAEASRNPQVAEMCAAVDKEVNDFMVAILEAAKASGQIPPSVDSAAVITVLSAMGDGMFTRRALEPDFDVEDGFRLLVNVMDALMSGKIPLDRPLPVMSDSPGSPPVSEEKPHVRG</sequence>
<dbReference type="EMBL" id="JBFNQD010000003">
    <property type="protein sequence ID" value="MEW9306471.1"/>
    <property type="molecule type" value="Genomic_DNA"/>
</dbReference>
<organism evidence="8 9">
    <name type="scientific">Labrys neptuniae</name>
    <dbReference type="NCBI Taxonomy" id="376174"/>
    <lineage>
        <taxon>Bacteria</taxon>
        <taxon>Pseudomonadati</taxon>
        <taxon>Pseudomonadota</taxon>
        <taxon>Alphaproteobacteria</taxon>
        <taxon>Hyphomicrobiales</taxon>
        <taxon>Xanthobacteraceae</taxon>
        <taxon>Labrys</taxon>
    </lineage>
</organism>
<feature type="DNA-binding region" description="H-T-H motif" evidence="5">
    <location>
        <begin position="63"/>
        <end position="82"/>
    </location>
</feature>
<dbReference type="Proteomes" id="UP001555786">
    <property type="component" value="Unassembled WGS sequence"/>
</dbReference>
<dbReference type="SUPFAM" id="SSF46689">
    <property type="entry name" value="Homeodomain-like"/>
    <property type="match status" value="1"/>
</dbReference>
<evidence type="ECO:0000313" key="8">
    <source>
        <dbReference type="EMBL" id="MEW9306471.1"/>
    </source>
</evidence>
<evidence type="ECO:0000256" key="6">
    <source>
        <dbReference type="SAM" id="MobiDB-lite"/>
    </source>
</evidence>
<evidence type="ECO:0000256" key="2">
    <source>
        <dbReference type="ARBA" id="ARBA00023015"/>
    </source>
</evidence>
<evidence type="ECO:0000256" key="4">
    <source>
        <dbReference type="ARBA" id="ARBA00023163"/>
    </source>
</evidence>
<proteinExistence type="predicted"/>
<dbReference type="InterPro" id="IPR009057">
    <property type="entry name" value="Homeodomain-like_sf"/>
</dbReference>
<protein>
    <submittedName>
        <fullName evidence="8">TetR/AcrR family transcriptional regulator</fullName>
    </submittedName>
</protein>
<dbReference type="Pfam" id="PF00440">
    <property type="entry name" value="TetR_N"/>
    <property type="match status" value="1"/>
</dbReference>
<dbReference type="InterPro" id="IPR050109">
    <property type="entry name" value="HTH-type_TetR-like_transc_reg"/>
</dbReference>
<keyword evidence="1" id="KW-0678">Repressor</keyword>
<keyword evidence="2" id="KW-0805">Transcription regulation</keyword>
<reference evidence="8 9" key="1">
    <citation type="submission" date="2024-07" db="EMBL/GenBank/DDBJ databases">
        <title>Description of Labrys sedimenti sp. nov., isolated from a diclofenac-degrading enrichment culture.</title>
        <authorList>
            <person name="Tancsics A."/>
            <person name="Csepanyi A."/>
        </authorList>
    </citation>
    <scope>NUCLEOTIDE SEQUENCE [LARGE SCALE GENOMIC DNA]</scope>
    <source>
        <strain evidence="8 9">LMG 23578</strain>
    </source>
</reference>
<dbReference type="PRINTS" id="PR00455">
    <property type="entry name" value="HTHTETR"/>
</dbReference>
<dbReference type="PANTHER" id="PTHR30055">
    <property type="entry name" value="HTH-TYPE TRANSCRIPTIONAL REGULATOR RUTR"/>
    <property type="match status" value="1"/>
</dbReference>
<dbReference type="InterPro" id="IPR039538">
    <property type="entry name" value="BetI_C"/>
</dbReference>
<dbReference type="Gene3D" id="1.10.357.10">
    <property type="entry name" value="Tetracycline Repressor, domain 2"/>
    <property type="match status" value="1"/>
</dbReference>
<evidence type="ECO:0000256" key="5">
    <source>
        <dbReference type="PROSITE-ProRule" id="PRU00335"/>
    </source>
</evidence>
<gene>
    <name evidence="8" type="ORF">ABXS05_13050</name>
</gene>
<dbReference type="InterPro" id="IPR001647">
    <property type="entry name" value="HTH_TetR"/>
</dbReference>
<feature type="domain" description="HTH tetR-type" evidence="7">
    <location>
        <begin position="40"/>
        <end position="100"/>
    </location>
</feature>
<keyword evidence="9" id="KW-1185">Reference proteome</keyword>
<dbReference type="RefSeq" id="WP_367624193.1">
    <property type="nucleotide sequence ID" value="NZ_JBFNQD010000003.1"/>
</dbReference>
<keyword evidence="4" id="KW-0804">Transcription</keyword>
<evidence type="ECO:0000256" key="3">
    <source>
        <dbReference type="ARBA" id="ARBA00023125"/>
    </source>
</evidence>
<dbReference type="PROSITE" id="PS50977">
    <property type="entry name" value="HTH_TETR_2"/>
    <property type="match status" value="1"/>
</dbReference>
<name>A0ABV3PLV8_9HYPH</name>
<comment type="caution">
    <text evidence="8">The sequence shown here is derived from an EMBL/GenBank/DDBJ whole genome shotgun (WGS) entry which is preliminary data.</text>
</comment>
<dbReference type="PANTHER" id="PTHR30055:SF226">
    <property type="entry name" value="HTH-TYPE TRANSCRIPTIONAL REGULATOR PKSA"/>
    <property type="match status" value="1"/>
</dbReference>
<dbReference type="Pfam" id="PF13977">
    <property type="entry name" value="TetR_C_6"/>
    <property type="match status" value="1"/>
</dbReference>
<dbReference type="InterPro" id="IPR036271">
    <property type="entry name" value="Tet_transcr_reg_TetR-rel_C_sf"/>
</dbReference>
<evidence type="ECO:0000259" key="7">
    <source>
        <dbReference type="PROSITE" id="PS50977"/>
    </source>
</evidence>